<organism evidence="6 7">
    <name type="scientific">Filomicrobium insigne</name>
    <dbReference type="NCBI Taxonomy" id="418854"/>
    <lineage>
        <taxon>Bacteria</taxon>
        <taxon>Pseudomonadati</taxon>
        <taxon>Pseudomonadota</taxon>
        <taxon>Alphaproteobacteria</taxon>
        <taxon>Hyphomicrobiales</taxon>
        <taxon>Hyphomicrobiaceae</taxon>
        <taxon>Filomicrobium</taxon>
    </lineage>
</organism>
<dbReference type="EMBL" id="FNJC01000005">
    <property type="protein sequence ID" value="SDP59841.1"/>
    <property type="molecule type" value="Genomic_DNA"/>
</dbReference>
<feature type="compositionally biased region" description="Pro residues" evidence="4">
    <location>
        <begin position="254"/>
        <end position="266"/>
    </location>
</feature>
<dbReference type="InterPro" id="IPR036628">
    <property type="entry name" value="Clp_N_dom_sf"/>
</dbReference>
<keyword evidence="7" id="KW-1185">Reference proteome</keyword>
<evidence type="ECO:0000256" key="3">
    <source>
        <dbReference type="PROSITE-ProRule" id="PRU01251"/>
    </source>
</evidence>
<reference evidence="6 7" key="1">
    <citation type="submission" date="2016-10" db="EMBL/GenBank/DDBJ databases">
        <authorList>
            <person name="Varghese N."/>
            <person name="Submissions S."/>
        </authorList>
    </citation>
    <scope>NUCLEOTIDE SEQUENCE [LARGE SCALE GENOMIC DNA]</scope>
    <source>
        <strain evidence="6 7">CGMCC 1.6497</strain>
    </source>
</reference>
<accession>A0A1H0U125</accession>
<feature type="compositionally biased region" description="Low complexity" evidence="4">
    <location>
        <begin position="357"/>
        <end position="373"/>
    </location>
</feature>
<dbReference type="PROSITE" id="PS51903">
    <property type="entry name" value="CLP_R"/>
    <property type="match status" value="1"/>
</dbReference>
<evidence type="ECO:0000313" key="6">
    <source>
        <dbReference type="EMBL" id="SDP59841.1"/>
    </source>
</evidence>
<dbReference type="Gene3D" id="1.10.1780.10">
    <property type="entry name" value="Clp, N-terminal domain"/>
    <property type="match status" value="1"/>
</dbReference>
<keyword evidence="3" id="KW-0677">Repeat</keyword>
<feature type="compositionally biased region" description="Pro residues" evidence="4">
    <location>
        <begin position="214"/>
        <end position="240"/>
    </location>
</feature>
<evidence type="ECO:0000256" key="4">
    <source>
        <dbReference type="SAM" id="MobiDB-lite"/>
    </source>
</evidence>
<comment type="caution">
    <text evidence="6">The sequence shown here is derived from an EMBL/GenBank/DDBJ whole genome shotgun (WGS) entry which is preliminary data.</text>
</comment>
<dbReference type="PANTHER" id="PTHR13037">
    <property type="entry name" value="FORMIN"/>
    <property type="match status" value="1"/>
</dbReference>
<dbReference type="InterPro" id="IPR004176">
    <property type="entry name" value="Clp_R_N"/>
</dbReference>
<name>A0A1H0U125_9HYPH</name>
<gene>
    <name evidence="6" type="ORF">SAMN04488061_3467</name>
</gene>
<dbReference type="Pfam" id="PF02861">
    <property type="entry name" value="Clp_N"/>
    <property type="match status" value="1"/>
</dbReference>
<dbReference type="PANTHER" id="PTHR13037:SF24">
    <property type="entry name" value="POLYCOMB PROTEIN PCL-RELATED"/>
    <property type="match status" value="1"/>
</dbReference>
<sequence>MTAPFVESLGPIPMSPTLASTLARAANYAQSQQHIEVTLEHLLLALTEDDDACIVMTSAGVNLDQLKTDVSNHVGRIENRLPTDHPGTAAISDELRRILNAAAAAASGRRNDINGGIVLAAIIGDANSSAAGLLQAHGLTFGAAIEVVKQRFGPEAETQRQQPHPTPRPAPPQPEQSNRQQSDADSFLADARSRVEHRRGGPPSPEGEAQFNAPPSPAPQPQPAPAPAPAPVKSPAPEPQPNFGAPAPGEQTPAAPPTARPSPQPAPATRDPHPQQQPPLPQQSQPGQAWTPPPSHAQPQSQPRPYRAPPPLSPDVGMRPPPPTGPFRTETDPAPNPQHRPGGARPPVPAGSPAPGPSHQQRPAPAGAQARPQTPLPSVEEVFGGPPTAELERAQTTARRQGGADRAPAPAQTSQKAAAQNRAGSAPAKKRRRARTDSVQAGQLIENIPRIMRVALPSLVEARIAKSEVKNLADGMIGEGAAYRHDVLITRAMSVRLRAPDGGFFIETSSPETQWIENALGLMADDYASWRWTVTPKARGRRRLQLIVSARTVGADGLAAETALPDQIVEIRVRTNYARTLTILFGWLAAAVAGGILARFGEELWTSISGFLKTLGGP</sequence>
<dbReference type="SUPFAM" id="SSF81923">
    <property type="entry name" value="Double Clp-N motif"/>
    <property type="match status" value="1"/>
</dbReference>
<dbReference type="RefSeq" id="WP_090230559.1">
    <property type="nucleotide sequence ID" value="NZ_FNJC01000005.1"/>
</dbReference>
<keyword evidence="2" id="KW-0945">Host-virus interaction</keyword>
<feature type="compositionally biased region" description="Pro residues" evidence="4">
    <location>
        <begin position="164"/>
        <end position="174"/>
    </location>
</feature>
<evidence type="ECO:0000256" key="2">
    <source>
        <dbReference type="ARBA" id="ARBA00022581"/>
    </source>
</evidence>
<comment type="similarity">
    <text evidence="1">Belongs to the ClpA/ClpB family.</text>
</comment>
<protein>
    <submittedName>
        <fullName evidence="6">Clp amino terminal domain-containing protein, pathogenicity island component</fullName>
    </submittedName>
</protein>
<feature type="compositionally biased region" description="Pro residues" evidence="4">
    <location>
        <begin position="306"/>
        <end position="325"/>
    </location>
</feature>
<feature type="compositionally biased region" description="Pro residues" evidence="4">
    <location>
        <begin position="334"/>
        <end position="356"/>
    </location>
</feature>
<evidence type="ECO:0000313" key="7">
    <source>
        <dbReference type="Proteomes" id="UP000198795"/>
    </source>
</evidence>
<evidence type="ECO:0000259" key="5">
    <source>
        <dbReference type="PROSITE" id="PS51903"/>
    </source>
</evidence>
<dbReference type="Proteomes" id="UP000198795">
    <property type="component" value="Unassembled WGS sequence"/>
</dbReference>
<evidence type="ECO:0000256" key="1">
    <source>
        <dbReference type="ARBA" id="ARBA00008675"/>
    </source>
</evidence>
<feature type="region of interest" description="Disordered" evidence="4">
    <location>
        <begin position="154"/>
        <end position="439"/>
    </location>
</feature>
<feature type="domain" description="Clp R" evidence="5">
    <location>
        <begin position="1"/>
        <end position="76"/>
    </location>
</feature>
<proteinExistence type="inferred from homology"/>